<comment type="caution">
    <text evidence="2">The sequence shown here is derived from an EMBL/GenBank/DDBJ whole genome shotgun (WGS) entry which is preliminary data.</text>
</comment>
<organism evidence="2 3">
    <name type="scientific">Paracoccus solventivorans</name>
    <dbReference type="NCBI Taxonomy" id="53463"/>
    <lineage>
        <taxon>Bacteria</taxon>
        <taxon>Pseudomonadati</taxon>
        <taxon>Pseudomonadota</taxon>
        <taxon>Alphaproteobacteria</taxon>
        <taxon>Rhodobacterales</taxon>
        <taxon>Paracoccaceae</taxon>
        <taxon>Paracoccus</taxon>
    </lineage>
</organism>
<gene>
    <name evidence="2" type="ORF">GXX24_14215</name>
</gene>
<reference evidence="2 3" key="1">
    <citation type="journal article" date="2020" name="Biotechnol. Biofuels">
        <title>New insights from the biogas microbiome by comprehensive genome-resolved metagenomics of nearly 1600 species originating from multiple anaerobic digesters.</title>
        <authorList>
            <person name="Campanaro S."/>
            <person name="Treu L."/>
            <person name="Rodriguez-R L.M."/>
            <person name="Kovalovszki A."/>
            <person name="Ziels R.M."/>
            <person name="Maus I."/>
            <person name="Zhu X."/>
            <person name="Kougias P.G."/>
            <person name="Basile A."/>
            <person name="Luo G."/>
            <person name="Schluter A."/>
            <person name="Konstantinidis K.T."/>
            <person name="Angelidaki I."/>
        </authorList>
    </citation>
    <scope>NUCLEOTIDE SEQUENCE [LARGE SCALE GENOMIC DNA]</scope>
    <source>
        <strain evidence="2">AS04akNAM_125</strain>
    </source>
</reference>
<feature type="chain" id="PRO_5032660480" description="Lipoprotein-attachment site-containing protein" evidence="1">
    <location>
        <begin position="21"/>
        <end position="63"/>
    </location>
</feature>
<name>A0A832PPQ4_9RHOB</name>
<dbReference type="AlphaFoldDB" id="A0A832PPQ4"/>
<evidence type="ECO:0000313" key="2">
    <source>
        <dbReference type="EMBL" id="HHW35274.1"/>
    </source>
</evidence>
<proteinExistence type="predicted"/>
<evidence type="ECO:0000313" key="3">
    <source>
        <dbReference type="Proteomes" id="UP000580830"/>
    </source>
</evidence>
<dbReference type="EMBL" id="DULP01000227">
    <property type="protein sequence ID" value="HHW35274.1"/>
    <property type="molecule type" value="Genomic_DNA"/>
</dbReference>
<feature type="signal peptide" evidence="1">
    <location>
        <begin position="1"/>
        <end position="20"/>
    </location>
</feature>
<evidence type="ECO:0008006" key="4">
    <source>
        <dbReference type="Google" id="ProtNLM"/>
    </source>
</evidence>
<protein>
    <recommendedName>
        <fullName evidence="4">Lipoprotein-attachment site-containing protein</fullName>
    </recommendedName>
</protein>
<feature type="non-terminal residue" evidence="2">
    <location>
        <position position="63"/>
    </location>
</feature>
<evidence type="ECO:0000256" key="1">
    <source>
        <dbReference type="SAM" id="SignalP"/>
    </source>
</evidence>
<keyword evidence="1" id="KW-0732">Signal</keyword>
<accession>A0A832PPQ4</accession>
<sequence length="63" mass="6274">MSSHPLIRRLVPLAALAVLAGCGDPGGGDYPRLLPLSQLNAPPAVPAHAASRSSICSTSSPAS</sequence>
<dbReference type="Proteomes" id="UP000580830">
    <property type="component" value="Unassembled WGS sequence"/>
</dbReference>